<feature type="compositionally biased region" description="Polar residues" evidence="5">
    <location>
        <begin position="655"/>
        <end position="667"/>
    </location>
</feature>
<dbReference type="PANTHER" id="PTHR13112">
    <property type="entry name" value="UPF3 REGULATOR OF NONSENSE TRANSCRIPTS-LIKE PROTEIN"/>
    <property type="match status" value="1"/>
</dbReference>
<dbReference type="EMBL" id="GBBI01004700">
    <property type="protein sequence ID" value="JAC14012.1"/>
    <property type="molecule type" value="mRNA"/>
</dbReference>
<dbReference type="GO" id="GO:0000184">
    <property type="term" value="P:nuclear-transcribed mRNA catabolic process, nonsense-mediated decay"/>
    <property type="evidence" value="ECO:0007669"/>
    <property type="project" value="UniProtKB-KW"/>
</dbReference>
<feature type="compositionally biased region" description="Basic and acidic residues" evidence="5">
    <location>
        <begin position="614"/>
        <end position="631"/>
    </location>
</feature>
<evidence type="ECO:0000313" key="7">
    <source>
        <dbReference type="EMBL" id="JAC14012.1"/>
    </source>
</evidence>
<dbReference type="InterPro" id="IPR039722">
    <property type="entry name" value="Upf3"/>
</dbReference>
<feature type="non-terminal residue" evidence="7">
    <location>
        <position position="1"/>
    </location>
</feature>
<dbReference type="CDD" id="cd12455">
    <property type="entry name" value="RRM_like_Smg4_UPF3"/>
    <property type="match status" value="1"/>
</dbReference>
<evidence type="ECO:0000256" key="5">
    <source>
        <dbReference type="SAM" id="MobiDB-lite"/>
    </source>
</evidence>
<feature type="compositionally biased region" description="Basic and acidic residues" evidence="5">
    <location>
        <begin position="332"/>
        <end position="403"/>
    </location>
</feature>
<feature type="compositionally biased region" description="Basic and acidic residues" evidence="5">
    <location>
        <begin position="234"/>
        <end position="325"/>
    </location>
</feature>
<feature type="region of interest" description="Disordered" evidence="5">
    <location>
        <begin position="433"/>
        <end position="677"/>
    </location>
</feature>
<dbReference type="GO" id="GO:0005737">
    <property type="term" value="C:cytoplasm"/>
    <property type="evidence" value="ECO:0007669"/>
    <property type="project" value="TreeGrafter"/>
</dbReference>
<evidence type="ECO:0000256" key="1">
    <source>
        <dbReference type="ARBA" id="ARBA00004123"/>
    </source>
</evidence>
<feature type="compositionally biased region" description="Basic and acidic residues" evidence="5">
    <location>
        <begin position="195"/>
        <end position="216"/>
    </location>
</feature>
<dbReference type="PANTHER" id="PTHR13112:SF0">
    <property type="entry name" value="FI21285P1"/>
    <property type="match status" value="1"/>
</dbReference>
<feature type="compositionally biased region" description="Polar residues" evidence="5">
    <location>
        <begin position="556"/>
        <end position="565"/>
    </location>
</feature>
<dbReference type="InterPro" id="IPR035979">
    <property type="entry name" value="RBD_domain_sf"/>
</dbReference>
<dbReference type="AlphaFoldDB" id="A0A023EY73"/>
<sequence length="677" mass="79233">QSESYKIESVPEVSRNTDQVYENGKRKIKEEKPPTKIVVRRLPPLMTKEIFLEQVSPLPPYDYMYFVSGDPSYGIYSFSRAYLNFINQEDVFTFTRTFDNYVFIDAKGQEYPAVVEFSPFQRVPKQRSKKKDTLTGTIESDPLYISFKENLLAEALENSKPGAKTMKQHYFETEISTTEEINTTPLLEFLKQRRAEKARIRDERREEKKRKEAERKLKQKAKEKKIDGDEEETKDVKVLQSKDRRERDGKDKDNKTIKKKEEKDKQLKENRTREFKNRSGKSYQEERIRQAERREERKKESSISFDRKSETQSQDSRERDERTEAIDTLAVQEEKSRSFVEKKRTYENKKKTDLDDWKGDDGDKRIKTDRNRGERRQRERERKRKEEFASRKGFDKKSSDIDKKKSKTYKSSSNEYNVDVKEIEKNVLKIDSIEPTAEVPTDQCDSKEIVNEKAKEKITKINKVISEDKDNSPVTQRRKSLESGEITSDKQENDDFSSKRRNSLESVNATKTKFILESSNKSKEKSDTSNTKHLEQTRAKSEKYENSKVLRDDFTKNSNINSNPDKIQEEQIKSQESAQSEHAKDSPKNDNEHAKSNDIKTKNSETSTNADSSSRSKDPRSDRRIRNKDRPSLQIYRPGMGKFSKQRLEKEKVLGSSTEVDSPSHSPSPTPKVKFPS</sequence>
<feature type="domain" description="UPF3" evidence="6">
    <location>
        <begin position="34"/>
        <end position="194"/>
    </location>
</feature>
<accession>A0A023EY73</accession>
<dbReference type="InterPro" id="IPR005120">
    <property type="entry name" value="UPF3_dom"/>
</dbReference>
<dbReference type="GO" id="GO:0045727">
    <property type="term" value="P:positive regulation of translation"/>
    <property type="evidence" value="ECO:0007669"/>
    <property type="project" value="TreeGrafter"/>
</dbReference>
<dbReference type="FunFam" id="3.30.70.330:FF:000717">
    <property type="entry name" value="regulator of nonsense transcripts 3B"/>
    <property type="match status" value="1"/>
</dbReference>
<evidence type="ECO:0000256" key="4">
    <source>
        <dbReference type="ARBA" id="ARBA00023242"/>
    </source>
</evidence>
<dbReference type="Gene3D" id="3.30.70.330">
    <property type="match status" value="1"/>
</dbReference>
<keyword evidence="4" id="KW-0539">Nucleus</keyword>
<protein>
    <submittedName>
        <fullName evidence="7">Putative nonsense-mediated decay protein upf3</fullName>
    </submittedName>
</protein>
<organism evidence="7">
    <name type="scientific">Triatoma infestans</name>
    <name type="common">Assassin bug</name>
    <dbReference type="NCBI Taxonomy" id="30076"/>
    <lineage>
        <taxon>Eukaryota</taxon>
        <taxon>Metazoa</taxon>
        <taxon>Ecdysozoa</taxon>
        <taxon>Arthropoda</taxon>
        <taxon>Hexapoda</taxon>
        <taxon>Insecta</taxon>
        <taxon>Pterygota</taxon>
        <taxon>Neoptera</taxon>
        <taxon>Paraneoptera</taxon>
        <taxon>Hemiptera</taxon>
        <taxon>Heteroptera</taxon>
        <taxon>Panheteroptera</taxon>
        <taxon>Cimicomorpha</taxon>
        <taxon>Reduviidae</taxon>
        <taxon>Triatominae</taxon>
        <taxon>Triatoma</taxon>
    </lineage>
</organism>
<feature type="compositionally biased region" description="Basic and acidic residues" evidence="5">
    <location>
        <begin position="520"/>
        <end position="555"/>
    </location>
</feature>
<keyword evidence="3" id="KW-0866">Nonsense-mediated mRNA decay</keyword>
<dbReference type="InterPro" id="IPR012677">
    <property type="entry name" value="Nucleotide-bd_a/b_plait_sf"/>
</dbReference>
<feature type="region of interest" description="Disordered" evidence="5">
    <location>
        <begin position="195"/>
        <end position="418"/>
    </location>
</feature>
<feature type="compositionally biased region" description="Basic and acidic residues" evidence="5">
    <location>
        <begin position="479"/>
        <end position="498"/>
    </location>
</feature>
<comment type="subcellular location">
    <subcellularLocation>
        <location evidence="1">Nucleus</location>
    </subcellularLocation>
</comment>
<name>A0A023EY73_TRIIF</name>
<comment type="similarity">
    <text evidence="2">Belongs to the RENT3 family.</text>
</comment>
<proteinExistence type="evidence at transcript level"/>
<dbReference type="SUPFAM" id="SSF54928">
    <property type="entry name" value="RNA-binding domain, RBD"/>
    <property type="match status" value="1"/>
</dbReference>
<dbReference type="GO" id="GO:0005730">
    <property type="term" value="C:nucleolus"/>
    <property type="evidence" value="ECO:0007669"/>
    <property type="project" value="TreeGrafter"/>
</dbReference>
<evidence type="ECO:0000256" key="2">
    <source>
        <dbReference type="ARBA" id="ARBA00005991"/>
    </source>
</evidence>
<dbReference type="GO" id="GO:0003729">
    <property type="term" value="F:mRNA binding"/>
    <property type="evidence" value="ECO:0007669"/>
    <property type="project" value="TreeGrafter"/>
</dbReference>
<dbReference type="Pfam" id="PF03467">
    <property type="entry name" value="Smg4_UPF3"/>
    <property type="match status" value="1"/>
</dbReference>
<evidence type="ECO:0000259" key="6">
    <source>
        <dbReference type="Pfam" id="PF03467"/>
    </source>
</evidence>
<reference evidence="7" key="1">
    <citation type="journal article" date="2014" name="PLoS Negl. Trop. Dis.">
        <title>An updated insight into the Sialotranscriptome of Triatoma infestans: developmental stage and geographic variations.</title>
        <authorList>
            <person name="Schwarz A."/>
            <person name="Medrano-Mercado N."/>
            <person name="Schaub G.A."/>
            <person name="Struchiner C.J."/>
            <person name="Bargues M.D."/>
            <person name="Levy M.Z."/>
            <person name="Ribeiro J.M."/>
        </authorList>
    </citation>
    <scope>NUCLEOTIDE SEQUENCE</scope>
    <source>
        <strain evidence="7">Chile</strain>
        <tissue evidence="7">Salivary glands</tissue>
    </source>
</reference>
<feature type="compositionally biased region" description="Basic and acidic residues" evidence="5">
    <location>
        <begin position="444"/>
        <end position="471"/>
    </location>
</feature>
<feature type="compositionally biased region" description="Basic and acidic residues" evidence="5">
    <location>
        <begin position="566"/>
        <end position="603"/>
    </location>
</feature>
<evidence type="ECO:0000256" key="3">
    <source>
        <dbReference type="ARBA" id="ARBA00023161"/>
    </source>
</evidence>